<organism evidence="2 3">
    <name type="scientific">Dipteronia dyeriana</name>
    <dbReference type="NCBI Taxonomy" id="168575"/>
    <lineage>
        <taxon>Eukaryota</taxon>
        <taxon>Viridiplantae</taxon>
        <taxon>Streptophyta</taxon>
        <taxon>Embryophyta</taxon>
        <taxon>Tracheophyta</taxon>
        <taxon>Spermatophyta</taxon>
        <taxon>Magnoliopsida</taxon>
        <taxon>eudicotyledons</taxon>
        <taxon>Gunneridae</taxon>
        <taxon>Pentapetalae</taxon>
        <taxon>rosids</taxon>
        <taxon>malvids</taxon>
        <taxon>Sapindales</taxon>
        <taxon>Sapindaceae</taxon>
        <taxon>Hippocastanoideae</taxon>
        <taxon>Acereae</taxon>
        <taxon>Dipteronia</taxon>
    </lineage>
</organism>
<dbReference type="AlphaFoldDB" id="A0AAD9TR34"/>
<proteinExistence type="predicted"/>
<dbReference type="Proteomes" id="UP001280121">
    <property type="component" value="Unassembled WGS sequence"/>
</dbReference>
<gene>
    <name evidence="2" type="ORF">Ddye_028218</name>
</gene>
<dbReference type="Pfam" id="PF20167">
    <property type="entry name" value="Transposase_32"/>
    <property type="match status" value="1"/>
</dbReference>
<protein>
    <recommendedName>
        <fullName evidence="1">Putative plant transposon protein domain-containing protein</fullName>
    </recommendedName>
</protein>
<evidence type="ECO:0000259" key="1">
    <source>
        <dbReference type="Pfam" id="PF20167"/>
    </source>
</evidence>
<dbReference type="EMBL" id="JANJYI010000008">
    <property type="protein sequence ID" value="KAK2640423.1"/>
    <property type="molecule type" value="Genomic_DNA"/>
</dbReference>
<dbReference type="InterPro" id="IPR046796">
    <property type="entry name" value="Transposase_32_dom"/>
</dbReference>
<feature type="domain" description="Putative plant transposon protein" evidence="1">
    <location>
        <begin position="6"/>
        <end position="93"/>
    </location>
</feature>
<reference evidence="2" key="1">
    <citation type="journal article" date="2023" name="Plant J.">
        <title>Genome sequences and population genomics provide insights into the demographic history, inbreeding, and mutation load of two 'living fossil' tree species of Dipteronia.</title>
        <authorList>
            <person name="Feng Y."/>
            <person name="Comes H.P."/>
            <person name="Chen J."/>
            <person name="Zhu S."/>
            <person name="Lu R."/>
            <person name="Zhang X."/>
            <person name="Li P."/>
            <person name="Qiu J."/>
            <person name="Olsen K.M."/>
            <person name="Qiu Y."/>
        </authorList>
    </citation>
    <scope>NUCLEOTIDE SEQUENCE</scope>
    <source>
        <strain evidence="2">KIB01</strain>
    </source>
</reference>
<evidence type="ECO:0000313" key="2">
    <source>
        <dbReference type="EMBL" id="KAK2640423.1"/>
    </source>
</evidence>
<accession>A0AAD9TR34</accession>
<comment type="caution">
    <text evidence="2">The sequence shown here is derived from an EMBL/GenBank/DDBJ whole genome shotgun (WGS) entry which is preliminary data.</text>
</comment>
<evidence type="ECO:0000313" key="3">
    <source>
        <dbReference type="Proteomes" id="UP001280121"/>
    </source>
</evidence>
<keyword evidence="3" id="KW-1185">Reference proteome</keyword>
<sequence length="118" mass="13514">MDEGVGWNGNKLLRKDLLLEFTFWYLFVSASLKPTMHRSEIFKEAAQLLYSIKRGLYIDVDSFIWKEIRGCGKRIDSSMVFPYLITEMCSDAGLVGIEGDTGITIHTHSFNLMSRNNL</sequence>
<name>A0AAD9TR34_9ROSI</name>